<dbReference type="GO" id="GO:0005783">
    <property type="term" value="C:endoplasmic reticulum"/>
    <property type="evidence" value="ECO:0000318"/>
    <property type="project" value="GO_Central"/>
</dbReference>
<evidence type="ECO:0000256" key="2">
    <source>
        <dbReference type="ARBA" id="ARBA00022896"/>
    </source>
</evidence>
<evidence type="ECO:0000259" key="4">
    <source>
        <dbReference type="Pfam" id="PF08336"/>
    </source>
</evidence>
<dbReference type="Gene3D" id="1.25.40.10">
    <property type="entry name" value="Tetratricopeptide repeat domain"/>
    <property type="match status" value="1"/>
</dbReference>
<dbReference type="VEuPathDB" id="VectorBase:ISCW011241"/>
<dbReference type="InterPro" id="IPR011990">
    <property type="entry name" value="TPR-like_helical_dom_sf"/>
</dbReference>
<dbReference type="PANTHER" id="PTHR10869:SF244">
    <property type="entry name" value="PROLYL 4-HYDROXYLASE SUBUNIT ALPHA-2"/>
    <property type="match status" value="1"/>
</dbReference>
<sequence length="440" mass="50580">LVVSPSTGQRNTDFYSTVSGLSDLIHVETQVKVDLLSYVERIKVLRDSILNFVQDRQPYDDLASTSTISDYLKHPVHAFHLIKRMTAGLGAIEAEINKTREFDPLVNIKAMREKRQLPWDEDFTGLATSLVTLQDTYVLDLQELTKGHLHTEIPRNRTIPGRLPLDARDCLNLSQVALQHRFYYRAKKWAEQAIAMAADEEPPTIPKLELDIHHEVVKNKVLRSKIFAPEMYTYNISNEPKHKVPVRDPTKHSAEVIEHQNYKRLCRGELLRSPKMDSQLRCRYYKGQDGFFTLQPVKLEEVNLKPYIIVMHNVVQDRDIKDMIDFAEPRARKTPALYFLKKGNTKTHILLPIYQRAWLGEDSAPIANRMNRYLRALVGMSASGSNLDAEPYQLANYGIGGQYLPHNDYLQDALHANTSEYYVHHKAGDRVATLMIYVSE</sequence>
<keyword evidence="3" id="KW-0408">Iron</keyword>
<protein>
    <submittedName>
        <fullName evidence="5">Prolyl 4-hydroxylase alpha subunit, putative</fullName>
        <ecNumber evidence="5">1.14.11.2</ecNumber>
    </submittedName>
</protein>
<dbReference type="InterPro" id="IPR013547">
    <property type="entry name" value="P4H_N"/>
</dbReference>
<dbReference type="PANTHER" id="PTHR10869">
    <property type="entry name" value="PROLYL 4-HYDROXYLASE ALPHA SUBUNIT"/>
    <property type="match status" value="1"/>
</dbReference>
<dbReference type="GO" id="GO:0046872">
    <property type="term" value="F:metal ion binding"/>
    <property type="evidence" value="ECO:0007669"/>
    <property type="project" value="UniProtKB-KW"/>
</dbReference>
<dbReference type="Gene3D" id="2.60.120.620">
    <property type="entry name" value="q2cbj1_9rhob like domain"/>
    <property type="match status" value="1"/>
</dbReference>
<dbReference type="FunFam" id="1.25.40.10:FF:000766">
    <property type="entry name" value="Prolyl 4-hydroxylase alpha subunit, putative"/>
    <property type="match status" value="1"/>
</dbReference>
<gene>
    <name evidence="5" type="ORF">IscW_ISCW011241</name>
</gene>
<dbReference type="VEuPathDB" id="VectorBase:ISCI011241"/>
<evidence type="ECO:0000256" key="3">
    <source>
        <dbReference type="ARBA" id="ARBA00023004"/>
    </source>
</evidence>
<dbReference type="STRING" id="6945.B7Q6X2"/>
<dbReference type="Gene3D" id="6.10.140.1460">
    <property type="match status" value="1"/>
</dbReference>
<dbReference type="VEuPathDB" id="VectorBase:ISCP_013387"/>
<keyword evidence="1" id="KW-0479">Metal-binding</keyword>
<dbReference type="PaxDb" id="6945-B7Q6X2"/>
<dbReference type="EMBL" id="DS870617">
    <property type="protein sequence ID" value="EEC14594.1"/>
    <property type="molecule type" value="Genomic_DNA"/>
</dbReference>
<evidence type="ECO:0000313" key="5">
    <source>
        <dbReference type="EMBL" id="EEC14594.1"/>
    </source>
</evidence>
<accession>B7Q6X2</accession>
<evidence type="ECO:0000256" key="1">
    <source>
        <dbReference type="ARBA" id="ARBA00022723"/>
    </source>
</evidence>
<dbReference type="Pfam" id="PF08336">
    <property type="entry name" value="P4Ha_N"/>
    <property type="match status" value="1"/>
</dbReference>
<dbReference type="InterPro" id="IPR045054">
    <property type="entry name" value="P4HA-like"/>
</dbReference>
<keyword evidence="5" id="KW-0560">Oxidoreductase</keyword>
<dbReference type="EC" id="1.14.11.2" evidence="5"/>
<dbReference type="GO" id="GO:0031418">
    <property type="term" value="F:L-ascorbic acid binding"/>
    <property type="evidence" value="ECO:0007669"/>
    <property type="project" value="UniProtKB-KW"/>
</dbReference>
<feature type="non-terminal residue" evidence="5">
    <location>
        <position position="1"/>
    </location>
</feature>
<dbReference type="HOGENOM" id="CLU_024155_1_1_1"/>
<feature type="domain" description="Prolyl 4-hydroxylase N-terminal" evidence="4">
    <location>
        <begin position="18"/>
        <end position="150"/>
    </location>
</feature>
<name>B7Q6X2_IXOSC</name>
<feature type="non-terminal residue" evidence="5">
    <location>
        <position position="440"/>
    </location>
</feature>
<dbReference type="OrthoDB" id="420380at2759"/>
<dbReference type="GO" id="GO:0004656">
    <property type="term" value="F:procollagen-proline 4-dioxygenase activity"/>
    <property type="evidence" value="ECO:0000318"/>
    <property type="project" value="GO_Central"/>
</dbReference>
<proteinExistence type="predicted"/>
<reference evidence="5" key="1">
    <citation type="submission" date="2008-03" db="EMBL/GenBank/DDBJ databases">
        <title>Annotation of Ixodes scapularis.</title>
        <authorList>
            <consortium name="Ixodes scapularis Genome Project Consortium"/>
            <person name="Caler E."/>
            <person name="Hannick L.I."/>
            <person name="Bidwell S."/>
            <person name="Joardar V."/>
            <person name="Thiagarajan M."/>
            <person name="Amedeo P."/>
            <person name="Galinsky K.J."/>
            <person name="Schobel S."/>
            <person name="Inman J."/>
            <person name="Hostetler J."/>
            <person name="Miller J."/>
            <person name="Hammond M."/>
            <person name="Megy K."/>
            <person name="Lawson D."/>
            <person name="Kodira C."/>
            <person name="Sutton G."/>
            <person name="Meyer J."/>
            <person name="Hill C.A."/>
            <person name="Birren B."/>
            <person name="Nene V."/>
            <person name="Collins F."/>
            <person name="Alarcon-Chaidez F."/>
            <person name="Wikel S."/>
            <person name="Strausberg R."/>
        </authorList>
    </citation>
    <scope>NUCLEOTIDE SEQUENCE [LARGE SCALE GENOMIC DNA]</scope>
    <source>
        <strain evidence="5">Wikel colony</strain>
    </source>
</reference>
<keyword evidence="2" id="KW-0847">Vitamin C</keyword>
<dbReference type="AlphaFoldDB" id="B7Q6X2"/>
<organism>
    <name type="scientific">Ixodes scapularis</name>
    <name type="common">Black-legged tick</name>
    <name type="synonym">Deer tick</name>
    <dbReference type="NCBI Taxonomy" id="6945"/>
    <lineage>
        <taxon>Eukaryota</taxon>
        <taxon>Metazoa</taxon>
        <taxon>Ecdysozoa</taxon>
        <taxon>Arthropoda</taxon>
        <taxon>Chelicerata</taxon>
        <taxon>Arachnida</taxon>
        <taxon>Acari</taxon>
        <taxon>Parasitiformes</taxon>
        <taxon>Ixodida</taxon>
        <taxon>Ixodoidea</taxon>
        <taxon>Ixodidae</taxon>
        <taxon>Ixodinae</taxon>
        <taxon>Ixodes</taxon>
    </lineage>
</organism>